<dbReference type="GO" id="GO:0007234">
    <property type="term" value="P:osmosensory signaling via phosphorelay pathway"/>
    <property type="evidence" value="ECO:0007669"/>
    <property type="project" value="TreeGrafter"/>
</dbReference>
<dbReference type="Pfam" id="PF02518">
    <property type="entry name" value="HATPase_c"/>
    <property type="match status" value="1"/>
</dbReference>
<proteinExistence type="predicted"/>
<dbReference type="EC" id="2.7.13.3" evidence="2"/>
<protein>
    <recommendedName>
        <fullName evidence="2">histidine kinase</fullName>
        <ecNumber evidence="2">2.7.13.3</ecNumber>
    </recommendedName>
</protein>
<gene>
    <name evidence="8" type="ORF">JN12_02195</name>
</gene>
<dbReference type="SUPFAM" id="SSF47384">
    <property type="entry name" value="Homodimeric domain of signal transducing histidine kinase"/>
    <property type="match status" value="1"/>
</dbReference>
<evidence type="ECO:0000256" key="6">
    <source>
        <dbReference type="SAM" id="Coils"/>
    </source>
</evidence>
<dbReference type="Proteomes" id="UP000319449">
    <property type="component" value="Unassembled WGS sequence"/>
</dbReference>
<comment type="caution">
    <text evidence="8">The sequence shown here is derived from an EMBL/GenBank/DDBJ whole genome shotgun (WGS) entry which is preliminary data.</text>
</comment>
<dbReference type="OrthoDB" id="5389501at2"/>
<dbReference type="SUPFAM" id="SSF55874">
    <property type="entry name" value="ATPase domain of HSP90 chaperone/DNA topoisomerase II/histidine kinase"/>
    <property type="match status" value="1"/>
</dbReference>
<evidence type="ECO:0000313" key="9">
    <source>
        <dbReference type="Proteomes" id="UP000319449"/>
    </source>
</evidence>
<evidence type="ECO:0000256" key="1">
    <source>
        <dbReference type="ARBA" id="ARBA00000085"/>
    </source>
</evidence>
<keyword evidence="5" id="KW-0418">Kinase</keyword>
<organism evidence="8 9">
    <name type="scientific">Geobacter argillaceus</name>
    <dbReference type="NCBI Taxonomy" id="345631"/>
    <lineage>
        <taxon>Bacteria</taxon>
        <taxon>Pseudomonadati</taxon>
        <taxon>Thermodesulfobacteriota</taxon>
        <taxon>Desulfuromonadia</taxon>
        <taxon>Geobacterales</taxon>
        <taxon>Geobacteraceae</taxon>
        <taxon>Geobacter</taxon>
    </lineage>
</organism>
<dbReference type="InterPro" id="IPR005467">
    <property type="entry name" value="His_kinase_dom"/>
</dbReference>
<dbReference type="InterPro" id="IPR004358">
    <property type="entry name" value="Sig_transdc_His_kin-like_C"/>
</dbReference>
<dbReference type="InterPro" id="IPR050351">
    <property type="entry name" value="BphY/WalK/GraS-like"/>
</dbReference>
<dbReference type="Pfam" id="PF00512">
    <property type="entry name" value="HisKA"/>
    <property type="match status" value="1"/>
</dbReference>
<feature type="domain" description="Histidine kinase" evidence="7">
    <location>
        <begin position="237"/>
        <end position="449"/>
    </location>
</feature>
<dbReference type="AlphaFoldDB" id="A0A562VM65"/>
<evidence type="ECO:0000256" key="4">
    <source>
        <dbReference type="ARBA" id="ARBA00022679"/>
    </source>
</evidence>
<keyword evidence="4" id="KW-0808">Transferase</keyword>
<evidence type="ECO:0000256" key="3">
    <source>
        <dbReference type="ARBA" id="ARBA00022553"/>
    </source>
</evidence>
<name>A0A562VM65_9BACT</name>
<comment type="catalytic activity">
    <reaction evidence="1">
        <text>ATP + protein L-histidine = ADP + protein N-phospho-L-histidine.</text>
        <dbReference type="EC" id="2.7.13.3"/>
    </reaction>
</comment>
<feature type="coiled-coil region" evidence="6">
    <location>
        <begin position="12"/>
        <end position="39"/>
    </location>
</feature>
<dbReference type="GO" id="GO:0000155">
    <property type="term" value="F:phosphorelay sensor kinase activity"/>
    <property type="evidence" value="ECO:0007669"/>
    <property type="project" value="InterPro"/>
</dbReference>
<evidence type="ECO:0000256" key="2">
    <source>
        <dbReference type="ARBA" id="ARBA00012438"/>
    </source>
</evidence>
<dbReference type="PANTHER" id="PTHR42878:SF15">
    <property type="entry name" value="BACTERIOPHYTOCHROME"/>
    <property type="match status" value="1"/>
</dbReference>
<keyword evidence="9" id="KW-1185">Reference proteome</keyword>
<dbReference type="RefSeq" id="WP_145022595.1">
    <property type="nucleotide sequence ID" value="NZ_VLLN01000012.1"/>
</dbReference>
<dbReference type="FunFam" id="3.30.565.10:FF:000006">
    <property type="entry name" value="Sensor histidine kinase WalK"/>
    <property type="match status" value="1"/>
</dbReference>
<dbReference type="InterPro" id="IPR036097">
    <property type="entry name" value="HisK_dim/P_sf"/>
</dbReference>
<dbReference type="Gene3D" id="3.30.565.10">
    <property type="entry name" value="Histidine kinase-like ATPase, C-terminal domain"/>
    <property type="match status" value="1"/>
</dbReference>
<dbReference type="EMBL" id="VLLN01000012">
    <property type="protein sequence ID" value="TWJ18978.1"/>
    <property type="molecule type" value="Genomic_DNA"/>
</dbReference>
<dbReference type="PANTHER" id="PTHR42878">
    <property type="entry name" value="TWO-COMPONENT HISTIDINE KINASE"/>
    <property type="match status" value="1"/>
</dbReference>
<dbReference type="PROSITE" id="PS50109">
    <property type="entry name" value="HIS_KIN"/>
    <property type="match status" value="1"/>
</dbReference>
<reference evidence="8 9" key="1">
    <citation type="submission" date="2019-07" db="EMBL/GenBank/DDBJ databases">
        <title>Genomic Encyclopedia of Archaeal and Bacterial Type Strains, Phase II (KMG-II): from individual species to whole genera.</title>
        <authorList>
            <person name="Goeker M."/>
        </authorList>
    </citation>
    <scope>NUCLEOTIDE SEQUENCE [LARGE SCALE GENOMIC DNA]</scope>
    <source>
        <strain evidence="8 9">ATCC BAA-1139</strain>
    </source>
</reference>
<dbReference type="InterPro" id="IPR003661">
    <property type="entry name" value="HisK_dim/P_dom"/>
</dbReference>
<evidence type="ECO:0000256" key="5">
    <source>
        <dbReference type="ARBA" id="ARBA00022777"/>
    </source>
</evidence>
<dbReference type="FunFam" id="1.10.287.130:FF:000070">
    <property type="entry name" value="Histidine kinase sensor protein"/>
    <property type="match status" value="1"/>
</dbReference>
<dbReference type="InterPro" id="IPR036890">
    <property type="entry name" value="HATPase_C_sf"/>
</dbReference>
<accession>A0A562VM65</accession>
<sequence>MTRKSPIAGNKHERLRGRVDDLARAKAQLELKVRMLERLAVGRGLDETLQNILDILMETIGATDISVYYRLGEAWHCKGLFAARSFSGDPDDPLVCQAIASRDFVGSAAEPLIASSTENWNFPLLYQGSVVGVVRMQGMILTGANIREDLEPFFRYAALVLLNAINNYQDLVRLNAELEQRVLERTAQLAAANETLMREVEQRKRAQEEVGQLNDSLVRQKTALEVANRELESFSYSVSHDLRAPLRHISGFVTALMEDYGSTLNETAHDYLQRVVVASGKMGDLIDALLKLSRLSRGEMTIDHLDLSNMVREILAVLQGSDPGRQVRVSVADGVTIDGDATLMRAALENLLANAWKYTRRNPAPVIDFGAYREDQRTVCYVHDNGAGFDMVYADKLFGAFQRLHRSEEYEGVGIGLATVQRIIHRHGGTVWAEGKVGEGATFYFSLNQ</sequence>
<dbReference type="GO" id="GO:0000156">
    <property type="term" value="F:phosphorelay response regulator activity"/>
    <property type="evidence" value="ECO:0007669"/>
    <property type="project" value="TreeGrafter"/>
</dbReference>
<dbReference type="GO" id="GO:0030295">
    <property type="term" value="F:protein kinase activator activity"/>
    <property type="evidence" value="ECO:0007669"/>
    <property type="project" value="TreeGrafter"/>
</dbReference>
<evidence type="ECO:0000313" key="8">
    <source>
        <dbReference type="EMBL" id="TWJ18978.1"/>
    </source>
</evidence>
<dbReference type="PRINTS" id="PR00344">
    <property type="entry name" value="BCTRLSENSOR"/>
</dbReference>
<dbReference type="InterPro" id="IPR003594">
    <property type="entry name" value="HATPase_dom"/>
</dbReference>
<feature type="coiled-coil region" evidence="6">
    <location>
        <begin position="161"/>
        <end position="216"/>
    </location>
</feature>
<dbReference type="SMART" id="SM00388">
    <property type="entry name" value="HisKA"/>
    <property type="match status" value="1"/>
</dbReference>
<keyword evidence="3" id="KW-0597">Phosphoprotein</keyword>
<dbReference type="Gene3D" id="1.10.287.130">
    <property type="match status" value="1"/>
</dbReference>
<dbReference type="SMART" id="SM00387">
    <property type="entry name" value="HATPase_c"/>
    <property type="match status" value="1"/>
</dbReference>
<evidence type="ECO:0000259" key="7">
    <source>
        <dbReference type="PROSITE" id="PS50109"/>
    </source>
</evidence>
<dbReference type="CDD" id="cd00082">
    <property type="entry name" value="HisKA"/>
    <property type="match status" value="1"/>
</dbReference>
<keyword evidence="6" id="KW-0175">Coiled coil</keyword>